<protein>
    <submittedName>
        <fullName evidence="1">Uncharacterized protein</fullName>
    </submittedName>
</protein>
<dbReference type="Proteomes" id="UP000799118">
    <property type="component" value="Unassembled WGS sequence"/>
</dbReference>
<reference evidence="1" key="1">
    <citation type="journal article" date="2019" name="Environ. Microbiol.">
        <title>Fungal ecological strategies reflected in gene transcription - a case study of two litter decomposers.</title>
        <authorList>
            <person name="Barbi F."/>
            <person name="Kohler A."/>
            <person name="Barry K."/>
            <person name="Baskaran P."/>
            <person name="Daum C."/>
            <person name="Fauchery L."/>
            <person name="Ihrmark K."/>
            <person name="Kuo A."/>
            <person name="LaButti K."/>
            <person name="Lipzen A."/>
            <person name="Morin E."/>
            <person name="Grigoriev I.V."/>
            <person name="Henrissat B."/>
            <person name="Lindahl B."/>
            <person name="Martin F."/>
        </authorList>
    </citation>
    <scope>NUCLEOTIDE SEQUENCE</scope>
    <source>
        <strain evidence="1">JB14</strain>
    </source>
</reference>
<dbReference type="AlphaFoldDB" id="A0A6A4GH04"/>
<organism evidence="1 2">
    <name type="scientific">Gymnopus androsaceus JB14</name>
    <dbReference type="NCBI Taxonomy" id="1447944"/>
    <lineage>
        <taxon>Eukaryota</taxon>
        <taxon>Fungi</taxon>
        <taxon>Dikarya</taxon>
        <taxon>Basidiomycota</taxon>
        <taxon>Agaricomycotina</taxon>
        <taxon>Agaricomycetes</taxon>
        <taxon>Agaricomycetidae</taxon>
        <taxon>Agaricales</taxon>
        <taxon>Marasmiineae</taxon>
        <taxon>Omphalotaceae</taxon>
        <taxon>Gymnopus</taxon>
    </lineage>
</organism>
<gene>
    <name evidence="1" type="ORF">BT96DRAFT_619201</name>
</gene>
<accession>A0A6A4GH04</accession>
<keyword evidence="2" id="KW-1185">Reference proteome</keyword>
<evidence type="ECO:0000313" key="2">
    <source>
        <dbReference type="Proteomes" id="UP000799118"/>
    </source>
</evidence>
<evidence type="ECO:0000313" key="1">
    <source>
        <dbReference type="EMBL" id="KAE9384846.1"/>
    </source>
</evidence>
<name>A0A6A4GH04_9AGAR</name>
<sequence length="69" mass="7818">MPILSHCSCLHPSPHCIRSLESERTVFPTPPLENYKAGAALTGTKLNFRVVPSNTWKFFPSRMYRSVVL</sequence>
<dbReference type="EMBL" id="ML770071">
    <property type="protein sequence ID" value="KAE9384846.1"/>
    <property type="molecule type" value="Genomic_DNA"/>
</dbReference>
<proteinExistence type="predicted"/>